<feature type="domain" description="DUF7968" evidence="2">
    <location>
        <begin position="19"/>
        <end position="120"/>
    </location>
</feature>
<dbReference type="Pfam" id="PF25922">
    <property type="entry name" value="DUF7968"/>
    <property type="match status" value="1"/>
</dbReference>
<evidence type="ECO:0000259" key="2">
    <source>
        <dbReference type="Pfam" id="PF25922"/>
    </source>
</evidence>
<feature type="compositionally biased region" description="Low complexity" evidence="1">
    <location>
        <begin position="1"/>
        <end position="10"/>
    </location>
</feature>
<evidence type="ECO:0000313" key="4">
    <source>
        <dbReference type="Proteomes" id="UP001596201"/>
    </source>
</evidence>
<keyword evidence="4" id="KW-1185">Reference proteome</keyword>
<dbReference type="AlphaFoldDB" id="A0ABD5RDE5"/>
<dbReference type="InterPro" id="IPR058274">
    <property type="entry name" value="DUF7968"/>
</dbReference>
<evidence type="ECO:0000313" key="3">
    <source>
        <dbReference type="EMBL" id="MFC5367837.1"/>
    </source>
</evidence>
<evidence type="ECO:0000256" key="1">
    <source>
        <dbReference type="SAM" id="MobiDB-lite"/>
    </source>
</evidence>
<reference evidence="3 4" key="1">
    <citation type="journal article" date="2019" name="Int. J. Syst. Evol. Microbiol.">
        <title>The Global Catalogue of Microorganisms (GCM) 10K type strain sequencing project: providing services to taxonomists for standard genome sequencing and annotation.</title>
        <authorList>
            <consortium name="The Broad Institute Genomics Platform"/>
            <consortium name="The Broad Institute Genome Sequencing Center for Infectious Disease"/>
            <person name="Wu L."/>
            <person name="Ma J."/>
        </authorList>
    </citation>
    <scope>NUCLEOTIDE SEQUENCE [LARGE SCALE GENOMIC DNA]</scope>
    <source>
        <strain evidence="3 4">CGMCC 1.12237</strain>
    </source>
</reference>
<feature type="region of interest" description="Disordered" evidence="1">
    <location>
        <begin position="1"/>
        <end position="22"/>
    </location>
</feature>
<dbReference type="RefSeq" id="WP_227230083.1">
    <property type="nucleotide sequence ID" value="NZ_JAJCVJ010000002.1"/>
</dbReference>
<dbReference type="EMBL" id="JBHSKX010000002">
    <property type="protein sequence ID" value="MFC5367837.1"/>
    <property type="molecule type" value="Genomic_DNA"/>
</dbReference>
<proteinExistence type="predicted"/>
<organism evidence="3 4">
    <name type="scientific">Salinirubrum litoreum</name>
    <dbReference type="NCBI Taxonomy" id="1126234"/>
    <lineage>
        <taxon>Archaea</taxon>
        <taxon>Methanobacteriati</taxon>
        <taxon>Methanobacteriota</taxon>
        <taxon>Stenosarchaea group</taxon>
        <taxon>Halobacteria</taxon>
        <taxon>Halobacteriales</taxon>
        <taxon>Haloferacaceae</taxon>
        <taxon>Salinirubrum</taxon>
    </lineage>
</organism>
<protein>
    <recommendedName>
        <fullName evidence="2">DUF7968 domain-containing protein</fullName>
    </recommendedName>
</protein>
<sequence>MHSDTPGTETSETDTSDGSLAASVTISYPADLSDWSRDQLDGRIFRAYLRRKLDRPAVGDEWEEFVDVGCCGSAHHVQLRIEAVEGGDRVGEETLIEYTTRDACHVGGGWEVQSRAGPATE</sequence>
<accession>A0ABD5RDE5</accession>
<dbReference type="Proteomes" id="UP001596201">
    <property type="component" value="Unassembled WGS sequence"/>
</dbReference>
<comment type="caution">
    <text evidence="3">The sequence shown here is derived from an EMBL/GenBank/DDBJ whole genome shotgun (WGS) entry which is preliminary data.</text>
</comment>
<name>A0ABD5RDE5_9EURY</name>
<gene>
    <name evidence="3" type="ORF">ACFPJ5_12930</name>
</gene>